<evidence type="ECO:0000256" key="1">
    <source>
        <dbReference type="PIRSR" id="PIRSR016184-1"/>
    </source>
</evidence>
<accession>A0A6N7L161</accession>
<dbReference type="PANTHER" id="PTHR13774">
    <property type="entry name" value="PHENAZINE BIOSYNTHESIS PROTEIN"/>
    <property type="match status" value="1"/>
</dbReference>
<keyword evidence="3" id="KW-1185">Reference proteome</keyword>
<dbReference type="PANTHER" id="PTHR13774:SF32">
    <property type="entry name" value="ANTISENSE-ENHANCING SEQUENCE 1"/>
    <property type="match status" value="1"/>
</dbReference>
<evidence type="ECO:0000313" key="3">
    <source>
        <dbReference type="Proteomes" id="UP000450000"/>
    </source>
</evidence>
<dbReference type="PIRSF" id="PIRSF016184">
    <property type="entry name" value="PhzC_PhzF"/>
    <property type="match status" value="1"/>
</dbReference>
<protein>
    <submittedName>
        <fullName evidence="2">PhzF family phenazine biosynthesis protein</fullName>
    </submittedName>
</protein>
<dbReference type="InterPro" id="IPR003719">
    <property type="entry name" value="Phenazine_PhzF-like"/>
</dbReference>
<gene>
    <name evidence="2" type="ORF">F7Q99_35670</name>
</gene>
<dbReference type="SUPFAM" id="SSF54506">
    <property type="entry name" value="Diaminopimelate epimerase-like"/>
    <property type="match status" value="1"/>
</dbReference>
<name>A0A6N7L161_9ACTN</name>
<dbReference type="NCBIfam" id="TIGR00654">
    <property type="entry name" value="PhzF_family"/>
    <property type="match status" value="1"/>
</dbReference>
<dbReference type="Pfam" id="PF02567">
    <property type="entry name" value="PhzC-PhzF"/>
    <property type="match status" value="1"/>
</dbReference>
<evidence type="ECO:0000313" key="2">
    <source>
        <dbReference type="EMBL" id="MQS17381.1"/>
    </source>
</evidence>
<reference evidence="2 3" key="1">
    <citation type="submission" date="2019-09" db="EMBL/GenBank/DDBJ databases">
        <title>Genome Sequences of Streptomyces kaniharaensis ATCC 21070.</title>
        <authorList>
            <person name="Zhu W."/>
            <person name="De Crecy-Lagard V."/>
            <person name="Richards N.G."/>
        </authorList>
    </citation>
    <scope>NUCLEOTIDE SEQUENCE [LARGE SCALE GENOMIC DNA]</scope>
    <source>
        <strain evidence="2 3">SF-557</strain>
    </source>
</reference>
<dbReference type="Proteomes" id="UP000450000">
    <property type="component" value="Unassembled WGS sequence"/>
</dbReference>
<dbReference type="OrthoDB" id="9788221at2"/>
<dbReference type="GO" id="GO:0016853">
    <property type="term" value="F:isomerase activity"/>
    <property type="evidence" value="ECO:0007669"/>
    <property type="project" value="TreeGrafter"/>
</dbReference>
<organism evidence="2 3">
    <name type="scientific">Streptomyces kaniharaensis</name>
    <dbReference type="NCBI Taxonomy" id="212423"/>
    <lineage>
        <taxon>Bacteria</taxon>
        <taxon>Bacillati</taxon>
        <taxon>Actinomycetota</taxon>
        <taxon>Actinomycetes</taxon>
        <taxon>Kitasatosporales</taxon>
        <taxon>Streptomycetaceae</taxon>
        <taxon>Streptomyces</taxon>
    </lineage>
</organism>
<dbReference type="EMBL" id="WBOF01000004">
    <property type="protein sequence ID" value="MQS17381.1"/>
    <property type="molecule type" value="Genomic_DNA"/>
</dbReference>
<sequence length="306" mass="31919">MGALVQYDLADVFTDTALGGNQLAVFTGTVAVDPGLMQAIALEMNLSETVFLRPAEAGGDIRAKLYSTVTEVDFAGHPLLGTAAVLAQHQAADETTLHIETNVGVVPVTTRRLGEDRYTAWMRQPLPKVSPVPDEQAAGLLAVLGLQQSLLPVTLYDAGIPHLYVMADSPEAVRAVVPDFPALGRAAGPGRARINVFALTGPDTAVTRMFSPYDRVPEDPACGSAAGPLAAHLVRHGFLASGVQLTLSQGEAVNRPSTLYAQVVADQDDIQSIDVGGGVRLIGSGRLRLPGLGGSAARPGDRTETA</sequence>
<dbReference type="AlphaFoldDB" id="A0A6N7L161"/>
<proteinExistence type="predicted"/>
<dbReference type="Gene3D" id="3.10.310.10">
    <property type="entry name" value="Diaminopimelate Epimerase, Chain A, domain 1"/>
    <property type="match status" value="2"/>
</dbReference>
<comment type="caution">
    <text evidence="2">The sequence shown here is derived from an EMBL/GenBank/DDBJ whole genome shotgun (WGS) entry which is preliminary data.</text>
</comment>
<feature type="active site" evidence="1">
    <location>
        <position position="48"/>
    </location>
</feature>
<dbReference type="GO" id="GO:0005737">
    <property type="term" value="C:cytoplasm"/>
    <property type="evidence" value="ECO:0007669"/>
    <property type="project" value="TreeGrafter"/>
</dbReference>